<name>A0A1I5BKG3_9MICO</name>
<evidence type="ECO:0000256" key="1">
    <source>
        <dbReference type="SAM" id="MobiDB-lite"/>
    </source>
</evidence>
<reference evidence="3" key="1">
    <citation type="submission" date="2016-10" db="EMBL/GenBank/DDBJ databases">
        <authorList>
            <person name="Varghese N."/>
            <person name="Submissions S."/>
        </authorList>
    </citation>
    <scope>NUCLEOTIDE SEQUENCE [LARGE SCALE GENOMIC DNA]</scope>
    <source>
        <strain evidence="3">CGMCC 1.11101</strain>
    </source>
</reference>
<dbReference type="OrthoDB" id="4319558at2"/>
<dbReference type="AlphaFoldDB" id="A0A1I5BKG3"/>
<dbReference type="Pfam" id="PF17227">
    <property type="entry name" value="DUF5302"/>
    <property type="match status" value="1"/>
</dbReference>
<dbReference type="Proteomes" id="UP000198867">
    <property type="component" value="Unassembled WGS sequence"/>
</dbReference>
<evidence type="ECO:0000313" key="3">
    <source>
        <dbReference type="Proteomes" id="UP000198867"/>
    </source>
</evidence>
<accession>A0A1I5BKG3</accession>
<keyword evidence="3" id="KW-1185">Reference proteome</keyword>
<protein>
    <recommendedName>
        <fullName evidence="4">DUF5302 domain-containing protein</fullName>
    </recommendedName>
</protein>
<proteinExistence type="predicted"/>
<dbReference type="EMBL" id="FOVM01000005">
    <property type="protein sequence ID" value="SFN75255.1"/>
    <property type="molecule type" value="Genomic_DNA"/>
</dbReference>
<sequence>MDTQTPAPNADDGQASEETKRKFREALDRKKRQSQGKGTDHLDGNSAIHATHGPVSNQKEFRRKSG</sequence>
<organism evidence="2 3">
    <name type="scientific">Mycetocola miduiensis</name>
    <dbReference type="NCBI Taxonomy" id="995034"/>
    <lineage>
        <taxon>Bacteria</taxon>
        <taxon>Bacillati</taxon>
        <taxon>Actinomycetota</taxon>
        <taxon>Actinomycetes</taxon>
        <taxon>Micrococcales</taxon>
        <taxon>Microbacteriaceae</taxon>
        <taxon>Mycetocola</taxon>
    </lineage>
</organism>
<evidence type="ECO:0000313" key="2">
    <source>
        <dbReference type="EMBL" id="SFN75255.1"/>
    </source>
</evidence>
<feature type="compositionally biased region" description="Basic and acidic residues" evidence="1">
    <location>
        <begin position="17"/>
        <end position="28"/>
    </location>
</feature>
<evidence type="ECO:0008006" key="4">
    <source>
        <dbReference type="Google" id="ProtNLM"/>
    </source>
</evidence>
<dbReference type="STRING" id="995034.SAMN05216219_1943"/>
<dbReference type="InterPro" id="IPR035172">
    <property type="entry name" value="DUF5302"/>
</dbReference>
<feature type="region of interest" description="Disordered" evidence="1">
    <location>
        <begin position="1"/>
        <end position="66"/>
    </location>
</feature>
<gene>
    <name evidence="2" type="ORF">SAMN05216219_1943</name>
</gene>
<dbReference type="RefSeq" id="WP_090710914.1">
    <property type="nucleotide sequence ID" value="NZ_FOVM01000005.1"/>
</dbReference>